<feature type="region of interest" description="Disordered" evidence="2">
    <location>
        <begin position="142"/>
        <end position="183"/>
    </location>
</feature>
<accession>A0A9J5VXN8</accession>
<reference evidence="3" key="1">
    <citation type="submission" date="2020-09" db="EMBL/GenBank/DDBJ databases">
        <title>De no assembly of potato wild relative species, Solanum commersonii.</title>
        <authorList>
            <person name="Cho K."/>
        </authorList>
    </citation>
    <scope>NUCLEOTIDE SEQUENCE</scope>
    <source>
        <strain evidence="3">LZ3.2</strain>
        <tissue evidence="3">Leaf</tissue>
    </source>
</reference>
<evidence type="ECO:0000313" key="3">
    <source>
        <dbReference type="EMBL" id="KAG5567948.1"/>
    </source>
</evidence>
<sequence length="428" mass="50980">MAEVKNLLLERRKMTSSPTTISDLKEEINNLKDDITRLKEKNVVIEVRLDAIQALQNLDNASESSSSMEGENYNLDFIKNLYLKNDKTDFLYSFKVFTSQKFYTNITLTWNDKPFMLEFVTKPFTRMINDLTAKLLISKNNQDETSMTPSLQERKRKKQLRKRRSYPRSSSHSTASSSGTSGIDINHPMYKEFMDFMKSKKELDNNPPSYSSILIDDENIEVFDMNDEKEVIFLLEENDLKWRNEPWQIMARYLDTISYTTTIYKYRMHYEIILSSTGCEFQHFYPANTKKVYNFSKLIIKKIIAPEEWDMSTLKELDYIHPVQKVAVKYNYWDYVDGFNKALLYENVNRKHSWFIKICSNIFERHVSNWFCKWWTLYGPSVKILPESYTKLYLERLDISPKLIKMQEENIFFEGMSVMYFFMKFSIP</sequence>
<evidence type="ECO:0000256" key="1">
    <source>
        <dbReference type="SAM" id="Coils"/>
    </source>
</evidence>
<evidence type="ECO:0000256" key="2">
    <source>
        <dbReference type="SAM" id="MobiDB-lite"/>
    </source>
</evidence>
<feature type="coiled-coil region" evidence="1">
    <location>
        <begin position="21"/>
        <end position="48"/>
    </location>
</feature>
<feature type="compositionally biased region" description="Low complexity" evidence="2">
    <location>
        <begin position="167"/>
        <end position="181"/>
    </location>
</feature>
<evidence type="ECO:0000313" key="4">
    <source>
        <dbReference type="Proteomes" id="UP000824120"/>
    </source>
</evidence>
<name>A0A9J5VXN8_SOLCO</name>
<dbReference type="Proteomes" id="UP000824120">
    <property type="component" value="Unassembled WGS sequence"/>
</dbReference>
<proteinExistence type="predicted"/>
<gene>
    <name evidence="3" type="ORF">H5410_065040</name>
</gene>
<feature type="compositionally biased region" description="Basic residues" evidence="2">
    <location>
        <begin position="154"/>
        <end position="166"/>
    </location>
</feature>
<organism evidence="3 4">
    <name type="scientific">Solanum commersonii</name>
    <name type="common">Commerson's wild potato</name>
    <name type="synonym">Commerson's nightshade</name>
    <dbReference type="NCBI Taxonomy" id="4109"/>
    <lineage>
        <taxon>Eukaryota</taxon>
        <taxon>Viridiplantae</taxon>
        <taxon>Streptophyta</taxon>
        <taxon>Embryophyta</taxon>
        <taxon>Tracheophyta</taxon>
        <taxon>Spermatophyta</taxon>
        <taxon>Magnoliopsida</taxon>
        <taxon>eudicotyledons</taxon>
        <taxon>Gunneridae</taxon>
        <taxon>Pentapetalae</taxon>
        <taxon>asterids</taxon>
        <taxon>lamiids</taxon>
        <taxon>Solanales</taxon>
        <taxon>Solanaceae</taxon>
        <taxon>Solanoideae</taxon>
        <taxon>Solaneae</taxon>
        <taxon>Solanum</taxon>
    </lineage>
</organism>
<dbReference type="PANTHER" id="PTHR48434">
    <property type="entry name" value="(RAPE) HYPOTHETICAL PROTEIN"/>
    <property type="match status" value="1"/>
</dbReference>
<feature type="compositionally biased region" description="Polar residues" evidence="2">
    <location>
        <begin position="142"/>
        <end position="151"/>
    </location>
</feature>
<keyword evidence="1" id="KW-0175">Coiled coil</keyword>
<dbReference type="AlphaFoldDB" id="A0A9J5VXN8"/>
<keyword evidence="4" id="KW-1185">Reference proteome</keyword>
<dbReference type="PANTHER" id="PTHR48434:SF1">
    <property type="entry name" value="(RAPE) HYPOTHETICAL PROTEIN"/>
    <property type="match status" value="1"/>
</dbReference>
<dbReference type="EMBL" id="JACXVP010000326">
    <property type="protein sequence ID" value="KAG5567948.1"/>
    <property type="molecule type" value="Genomic_DNA"/>
</dbReference>
<dbReference type="OrthoDB" id="1743486at2759"/>
<protein>
    <submittedName>
        <fullName evidence="3">Uncharacterized protein</fullName>
    </submittedName>
</protein>
<comment type="caution">
    <text evidence="3">The sequence shown here is derived from an EMBL/GenBank/DDBJ whole genome shotgun (WGS) entry which is preliminary data.</text>
</comment>